<feature type="compositionally biased region" description="Polar residues" evidence="1">
    <location>
        <begin position="156"/>
        <end position="172"/>
    </location>
</feature>
<dbReference type="InterPro" id="IPR036568">
    <property type="entry name" value="GGCT-like_sf"/>
</dbReference>
<feature type="compositionally biased region" description="Polar residues" evidence="1">
    <location>
        <begin position="694"/>
        <end position="709"/>
    </location>
</feature>
<feature type="compositionally biased region" description="Basic and acidic residues" evidence="1">
    <location>
        <begin position="485"/>
        <end position="497"/>
    </location>
</feature>
<evidence type="ECO:0000256" key="1">
    <source>
        <dbReference type="SAM" id="MobiDB-lite"/>
    </source>
</evidence>
<feature type="compositionally biased region" description="Polar residues" evidence="1">
    <location>
        <begin position="120"/>
        <end position="132"/>
    </location>
</feature>
<feature type="compositionally biased region" description="Polar residues" evidence="1">
    <location>
        <begin position="1"/>
        <end position="18"/>
    </location>
</feature>
<feature type="region of interest" description="Disordered" evidence="1">
    <location>
        <begin position="1"/>
        <end position="43"/>
    </location>
</feature>
<reference evidence="2 3" key="1">
    <citation type="submission" date="2024-01" db="EMBL/GenBank/DDBJ databases">
        <title>The genome of the rayed Mediterranean limpet Patella caerulea (Linnaeus, 1758).</title>
        <authorList>
            <person name="Anh-Thu Weber A."/>
            <person name="Halstead-Nussloch G."/>
        </authorList>
    </citation>
    <scope>NUCLEOTIDE SEQUENCE [LARGE SCALE GENOMIC DNA]</scope>
    <source>
        <strain evidence="2">AATW-2023a</strain>
        <tissue evidence="2">Whole specimen</tissue>
    </source>
</reference>
<dbReference type="SUPFAM" id="SSF110857">
    <property type="entry name" value="Gamma-glutamyl cyclotransferase-like"/>
    <property type="match status" value="1"/>
</dbReference>
<dbReference type="Gene3D" id="3.10.490.10">
    <property type="entry name" value="Gamma-glutamyl cyclotransferase-like"/>
    <property type="match status" value="1"/>
</dbReference>
<feature type="compositionally biased region" description="Polar residues" evidence="1">
    <location>
        <begin position="500"/>
        <end position="510"/>
    </location>
</feature>
<feature type="compositionally biased region" description="Polar residues" evidence="1">
    <location>
        <begin position="678"/>
        <end position="687"/>
    </location>
</feature>
<comment type="caution">
    <text evidence="2">The sequence shown here is derived from an EMBL/GenBank/DDBJ whole genome shotgun (WGS) entry which is preliminary data.</text>
</comment>
<protein>
    <recommendedName>
        <fullName evidence="4">Gamma-glutamylcyclotransferase</fullName>
    </recommendedName>
</protein>
<feature type="region of interest" description="Disordered" evidence="1">
    <location>
        <begin position="120"/>
        <end position="172"/>
    </location>
</feature>
<gene>
    <name evidence="2" type="ORF">SNE40_021338</name>
</gene>
<proteinExistence type="predicted"/>
<sequence>MSALSSKSWNKTTQQPTQGKGVEMFGIASPTMNPKNSRCSSQPVYSVHEDSSQANIQVLKSRGRPIKMYETEPFLSLDLLPSNKVCVSPVPSLSSEKPRARSMLRSHTIQSPLTVANITNSLTQSRRSTPSAGNKAGIERSTTNPHIKKPFKHAVNQPTTSTTPTDQASSPSKLMKANLKIATSHINSILLKQRHQEPTKVKGKLLKGKLKPMYPVNTKGPSMKDCRGVISDATTYSSSPSRTLQRRRQILSNYNQGNIATLIDRPVTVESVHQTSEASSMDGTVDRMIRDFDSDDQEEEEDLYERGLLVYSELTTFPSEKSSTSVISQPLHQTEDENEFEQLPKAAKQVLSDEDNITKNKNAHVSFSPSLERRLSENLRISAEIETFAGDKNSNNIVCKDDEILATSNSSDAMLWSSVDSDAIDVVRKVNKTDFNSTKGDKKCSHVISQNNKVDSNQSPVNVKSQDVKKNKTAQNQFHKFNKSRSSEIRSNREPHCYAKSSSCKDTGSKPTKPERVTPVLSGRPFSAVIRQENFQETAPSRPKSASMLKMGKVGPAKTVRFADELIDNFVIQSDVWQEEESSSFRNHLTLNICHAEPEKKALEPTSPHSSIFGIGKHSDEDDIYPDIEKEDNRTVSKSSCKPRTERKYQNDDDDDDDDDGGCSDEDKENKAIRQAAEQPSKSTSTKNAEKKLLTSSNGQGQTDDNNIESPADTIEDDPLGKENASVISETSDLNMSFISDISTLSIDEADLLRTPSSNSSGMFSDFTSSCSKNSCDKQDEIEPFIKDTNNSVSKTDIENRKNVCSNSGLNHTMSKSRTNSVTVSLACSNKAELQNKLCSLSANTPKVKKHSKNHGYQSPNKAIVDQTQIDSPEAALDPISDVSNLNAHLYESKNLFYLPIEEAEFIEDICDITCPDSPVYMVDPHFNKNIPPVEAMSCHRIYDKYQHNIKRGRRPYSASIVRKTTTRPLPKRPTSASPDFRKKLFGEYCAMCKHQKSYCRCKTKSETDLLKNGEWTNTTKDEAKKLETEIEVKSKKENRSNKIPDGILKLNFEEKEEDEYETVDIDDPNSPFVGGSTFDALDLQLRTIQHDIRQQIERDEKKIKKVAFVEEVHEEDLEDDTNESESSSNLETGDEGDKQIMPDYQSLLDFYRKKCCDSGNPGLVLSKHIVTCKNRVLLTDVVASPIECLNRIYSSRSDVHKKLKYALEAVCDQGLKLELNNLASGCFLQYVCDFLPEVGKEERMKTKQDDDALSETTSINGGLEVIATRKTIFPPAGSRIEDEDEAPFPPLCFSINARPPPGYVYYFSYGTDMNKDRLSMYIKRKVEKKRWGILFGFNLLFNKKGADEEGFGFPNIEFNPFGCVEGCIYQLSNNELHLLDSCVGYPEHYEHIVVPVWMTSDKPDDCLAQYCVPALTFIAQDKWIENEKILPCDFSLSQCIKGSDMLSPGYVQHLRTIASVTSF</sequence>
<dbReference type="EMBL" id="JAZGQO010000018">
    <property type="protein sequence ID" value="KAK6167265.1"/>
    <property type="molecule type" value="Genomic_DNA"/>
</dbReference>
<feature type="compositionally biased region" description="Acidic residues" evidence="1">
    <location>
        <begin position="652"/>
        <end position="667"/>
    </location>
</feature>
<evidence type="ECO:0000313" key="2">
    <source>
        <dbReference type="EMBL" id="KAK6167265.1"/>
    </source>
</evidence>
<keyword evidence="3" id="KW-1185">Reference proteome</keyword>
<feature type="region of interest" description="Disordered" evidence="1">
    <location>
        <begin position="482"/>
        <end position="520"/>
    </location>
</feature>
<accession>A0AAN8IWJ1</accession>
<dbReference type="Proteomes" id="UP001347796">
    <property type="component" value="Unassembled WGS sequence"/>
</dbReference>
<dbReference type="InterPro" id="IPR013024">
    <property type="entry name" value="GGCT-like"/>
</dbReference>
<evidence type="ECO:0008006" key="4">
    <source>
        <dbReference type="Google" id="ProtNLM"/>
    </source>
</evidence>
<name>A0AAN8IWJ1_PATCE</name>
<evidence type="ECO:0000313" key="3">
    <source>
        <dbReference type="Proteomes" id="UP001347796"/>
    </source>
</evidence>
<feature type="compositionally biased region" description="Acidic residues" evidence="1">
    <location>
        <begin position="1115"/>
        <end position="1124"/>
    </location>
</feature>
<dbReference type="CDD" id="cd06661">
    <property type="entry name" value="GGCT_like"/>
    <property type="match status" value="1"/>
</dbReference>
<feature type="region of interest" description="Disordered" evidence="1">
    <location>
        <begin position="1115"/>
        <end position="1140"/>
    </location>
</feature>
<feature type="region of interest" description="Disordered" evidence="1">
    <location>
        <begin position="600"/>
        <end position="721"/>
    </location>
</feature>
<feature type="compositionally biased region" description="Polar residues" evidence="1">
    <location>
        <begin position="30"/>
        <end position="43"/>
    </location>
</feature>
<organism evidence="2 3">
    <name type="scientific">Patella caerulea</name>
    <name type="common">Rayed Mediterranean limpet</name>
    <dbReference type="NCBI Taxonomy" id="87958"/>
    <lineage>
        <taxon>Eukaryota</taxon>
        <taxon>Metazoa</taxon>
        <taxon>Spiralia</taxon>
        <taxon>Lophotrochozoa</taxon>
        <taxon>Mollusca</taxon>
        <taxon>Gastropoda</taxon>
        <taxon>Patellogastropoda</taxon>
        <taxon>Patelloidea</taxon>
        <taxon>Patellidae</taxon>
        <taxon>Patella</taxon>
    </lineage>
</organism>